<accession>A0A674A0Z5</accession>
<dbReference type="InParanoid" id="A0A674A0Z5"/>
<protein>
    <submittedName>
        <fullName evidence="6">Zgc:172323</fullName>
    </submittedName>
</protein>
<dbReference type="SUPFAM" id="SSF64593">
    <property type="entry name" value="Intermediate filament protein, coiled coil region"/>
    <property type="match status" value="2"/>
</dbReference>
<keyword evidence="7" id="KW-1185">Reference proteome</keyword>
<reference evidence="6" key="1">
    <citation type="submission" date="2025-08" db="UniProtKB">
        <authorList>
            <consortium name="Ensembl"/>
        </authorList>
    </citation>
    <scope>IDENTIFICATION</scope>
</reference>
<evidence type="ECO:0000259" key="5">
    <source>
        <dbReference type="PROSITE" id="PS51842"/>
    </source>
</evidence>
<feature type="domain" description="IF rod" evidence="5">
    <location>
        <begin position="101"/>
        <end position="387"/>
    </location>
</feature>
<keyword evidence="1" id="KW-0403">Intermediate filament</keyword>
<evidence type="ECO:0000313" key="7">
    <source>
        <dbReference type="Proteomes" id="UP000472277"/>
    </source>
</evidence>
<evidence type="ECO:0000256" key="4">
    <source>
        <dbReference type="SAM" id="MobiDB-lite"/>
    </source>
</evidence>
<dbReference type="PANTHER" id="PTHR45652">
    <property type="entry name" value="GLIAL FIBRILLARY ACIDIC PROTEIN"/>
    <property type="match status" value="1"/>
</dbReference>
<feature type="compositionally biased region" description="Low complexity" evidence="4">
    <location>
        <begin position="19"/>
        <end position="33"/>
    </location>
</feature>
<dbReference type="GO" id="GO:0045109">
    <property type="term" value="P:intermediate filament organization"/>
    <property type="evidence" value="ECO:0007669"/>
    <property type="project" value="TreeGrafter"/>
</dbReference>
<keyword evidence="2 3" id="KW-0175">Coiled coil</keyword>
<dbReference type="Proteomes" id="UP000472277">
    <property type="component" value="Chromosome 20"/>
</dbReference>
<dbReference type="PROSITE" id="PS51842">
    <property type="entry name" value="IF_ROD_2"/>
    <property type="match status" value="1"/>
</dbReference>
<sequence>MSHSPERMSSYRRHFEDISSSSTSYQVRVSSPSPTRRDARTRSAIFTHGGSGGGTVVRRTMSSTQRSGAAGGTMCAGMEGGIDLDAAATENQAFLSTRSVERQEIVILNDRLAVYIDKVYSLEQQNKQLEMEVEGLQNRFVEPSGLHLLYEQQLRELMKIADKMQVQWDLALAAKDAIVGQLEMIKAKYEEALENRKVAELEIEAFRPDVDVATSAWIALEKQLEQLEVELKFPQRVQKQEIGELMAQVYSGHSSSQSSFALPDLSAALKQIQSQYNEIAAKNLTTKHVDKARSVREEITSTRKDIQNKERDQDALNDALEAEINEATERYKTELEDLQARIEALETTKEKIAHHLREYQDALNIKMALEIEITTYWKLIESEDLRLSSMVKNLSWMSGRMSVMSSEISSVGISYFCACSTRNMLHSNSGLISTIFTHEEQAVEVTQRNTVLIRTVRTEDDMLESDIQEKSYTVEDEHLANKRLGSLRCKEAETC</sequence>
<dbReference type="Pfam" id="PF00038">
    <property type="entry name" value="Filament"/>
    <property type="match status" value="1"/>
</dbReference>
<dbReference type="PANTHER" id="PTHR45652:SF11">
    <property type="entry name" value="NOTOCHORD GRANULAR SURFACE"/>
    <property type="match status" value="1"/>
</dbReference>
<dbReference type="GO" id="GO:0005737">
    <property type="term" value="C:cytoplasm"/>
    <property type="evidence" value="ECO:0007669"/>
    <property type="project" value="TreeGrafter"/>
</dbReference>
<dbReference type="InterPro" id="IPR050405">
    <property type="entry name" value="Intermediate_filament"/>
</dbReference>
<dbReference type="AlphaFoldDB" id="A0A674A0Z5"/>
<dbReference type="Gene3D" id="1.20.5.1160">
    <property type="entry name" value="Vasodilator-stimulated phosphoprotein"/>
    <property type="match status" value="1"/>
</dbReference>
<evidence type="ECO:0000256" key="1">
    <source>
        <dbReference type="ARBA" id="ARBA00022754"/>
    </source>
</evidence>
<dbReference type="InterPro" id="IPR039008">
    <property type="entry name" value="IF_rod_dom"/>
</dbReference>
<feature type="coiled-coil region" evidence="3">
    <location>
        <begin position="112"/>
        <end position="139"/>
    </location>
</feature>
<dbReference type="Ensembl" id="ENSSTUT00000055643.1">
    <property type="protein sequence ID" value="ENSSTUP00000053229.1"/>
    <property type="gene ID" value="ENSSTUG00000022492.1"/>
</dbReference>
<evidence type="ECO:0000256" key="3">
    <source>
        <dbReference type="SAM" id="Coils"/>
    </source>
</evidence>
<dbReference type="GO" id="GO:0005200">
    <property type="term" value="F:structural constituent of cytoskeleton"/>
    <property type="evidence" value="ECO:0007669"/>
    <property type="project" value="TreeGrafter"/>
</dbReference>
<proteinExistence type="predicted"/>
<feature type="coiled-coil region" evidence="3">
    <location>
        <begin position="292"/>
        <end position="362"/>
    </location>
</feature>
<name>A0A674A0Z5_SALTR</name>
<dbReference type="Gene3D" id="1.20.5.170">
    <property type="match status" value="1"/>
</dbReference>
<dbReference type="SMART" id="SM01391">
    <property type="entry name" value="Filament"/>
    <property type="match status" value="1"/>
</dbReference>
<evidence type="ECO:0000313" key="6">
    <source>
        <dbReference type="Ensembl" id="ENSSTUP00000053229.1"/>
    </source>
</evidence>
<organism evidence="6 7">
    <name type="scientific">Salmo trutta</name>
    <name type="common">Brown trout</name>
    <dbReference type="NCBI Taxonomy" id="8032"/>
    <lineage>
        <taxon>Eukaryota</taxon>
        <taxon>Metazoa</taxon>
        <taxon>Chordata</taxon>
        <taxon>Craniata</taxon>
        <taxon>Vertebrata</taxon>
        <taxon>Euteleostomi</taxon>
        <taxon>Actinopterygii</taxon>
        <taxon>Neopterygii</taxon>
        <taxon>Teleostei</taxon>
        <taxon>Protacanthopterygii</taxon>
        <taxon>Salmoniformes</taxon>
        <taxon>Salmonidae</taxon>
        <taxon>Salmoninae</taxon>
        <taxon>Salmo</taxon>
    </lineage>
</organism>
<dbReference type="GO" id="GO:0005882">
    <property type="term" value="C:intermediate filament"/>
    <property type="evidence" value="ECO:0007669"/>
    <property type="project" value="UniProtKB-KW"/>
</dbReference>
<dbReference type="GeneTree" id="ENSGT00940000164536"/>
<reference evidence="6" key="2">
    <citation type="submission" date="2025-09" db="UniProtKB">
        <authorList>
            <consortium name="Ensembl"/>
        </authorList>
    </citation>
    <scope>IDENTIFICATION</scope>
</reference>
<evidence type="ECO:0000256" key="2">
    <source>
        <dbReference type="ARBA" id="ARBA00023054"/>
    </source>
</evidence>
<feature type="region of interest" description="Disordered" evidence="4">
    <location>
        <begin position="1"/>
        <end position="40"/>
    </location>
</feature>